<dbReference type="EMBL" id="JDRX01000030">
    <property type="protein sequence ID" value="KGN00754.1"/>
    <property type="molecule type" value="Genomic_DNA"/>
</dbReference>
<protein>
    <submittedName>
        <fullName evidence="1">Uncharacterized protein</fullName>
    </submittedName>
</protein>
<evidence type="ECO:0000313" key="2">
    <source>
        <dbReference type="Proteomes" id="UP000030016"/>
    </source>
</evidence>
<sequence length="99" mass="11446">MKDTRLLKYKDLKVEVLESHSVGAKATVSLNEVIFKEGLISKIDFEKHIFEDGSGGLFINLYMGNLLIATVVTNDDYVIEKEDCKYPSYWIRKAEEYDY</sequence>
<accession>A0AA88ZQS7</accession>
<dbReference type="RefSeq" id="WP_003367906.1">
    <property type="nucleotide sequence ID" value="NZ_JDRX01000030.1"/>
</dbReference>
<organism evidence="1 2">
    <name type="scientific">Clostridium novyi A str. 4570</name>
    <dbReference type="NCBI Taxonomy" id="1444290"/>
    <lineage>
        <taxon>Bacteria</taxon>
        <taxon>Bacillati</taxon>
        <taxon>Bacillota</taxon>
        <taxon>Clostridia</taxon>
        <taxon>Eubacteriales</taxon>
        <taxon>Clostridiaceae</taxon>
        <taxon>Clostridium</taxon>
    </lineage>
</organism>
<dbReference type="AlphaFoldDB" id="A0AA88ZQS7"/>
<reference evidence="1 2" key="1">
    <citation type="submission" date="2014-01" db="EMBL/GenBank/DDBJ databases">
        <title>Plasmidome dynamics in the species complex Clostridium novyi sensu lato converts strains of independent lineages into distinctly different pathogens.</title>
        <authorList>
            <person name="Skarin H."/>
            <person name="Segerman B."/>
        </authorList>
    </citation>
    <scope>NUCLEOTIDE SEQUENCE [LARGE SCALE GENOMIC DNA]</scope>
    <source>
        <strain evidence="1 2">4570</strain>
    </source>
</reference>
<evidence type="ECO:0000313" key="1">
    <source>
        <dbReference type="EMBL" id="KGN00754.1"/>
    </source>
</evidence>
<proteinExistence type="predicted"/>
<comment type="caution">
    <text evidence="1">The sequence shown here is derived from an EMBL/GenBank/DDBJ whole genome shotgun (WGS) entry which is preliminary data.</text>
</comment>
<name>A0AA88ZQS7_CLONO</name>
<dbReference type="Proteomes" id="UP000030016">
    <property type="component" value="Unassembled WGS sequence"/>
</dbReference>
<gene>
    <name evidence="1" type="ORF">Z969_09545</name>
</gene>